<accession>A0AAV2JE24</accession>
<name>A0AAV2JE24_KNICA</name>
<proteinExistence type="predicted"/>
<dbReference type="Proteomes" id="UP001497482">
    <property type="component" value="Chromosome 12"/>
</dbReference>
<evidence type="ECO:0000313" key="1">
    <source>
        <dbReference type="EMBL" id="CAL1575911.1"/>
    </source>
</evidence>
<dbReference type="EMBL" id="OZ035834">
    <property type="protein sequence ID" value="CAL1575911.1"/>
    <property type="molecule type" value="Genomic_DNA"/>
</dbReference>
<gene>
    <name evidence="1" type="ORF">KC01_LOCUS7382</name>
</gene>
<evidence type="ECO:0000313" key="2">
    <source>
        <dbReference type="Proteomes" id="UP001497482"/>
    </source>
</evidence>
<sequence length="98" mass="10203">MLMVMDAGKRRVWTTDADLPRSALVSVPIGQTAEALAVRAAGVYTWPSLVVSSRAGLSLGPLTSAAPPCPGPGHIKPMAAHTALFLELPYADDGFVNC</sequence>
<reference evidence="1 2" key="1">
    <citation type="submission" date="2024-04" db="EMBL/GenBank/DDBJ databases">
        <authorList>
            <person name="Waldvogel A.-M."/>
            <person name="Schoenle A."/>
        </authorList>
    </citation>
    <scope>NUCLEOTIDE SEQUENCE [LARGE SCALE GENOMIC DNA]</scope>
</reference>
<organism evidence="1 2">
    <name type="scientific">Knipowitschia caucasica</name>
    <name type="common">Caucasian dwarf goby</name>
    <name type="synonym">Pomatoschistus caucasicus</name>
    <dbReference type="NCBI Taxonomy" id="637954"/>
    <lineage>
        <taxon>Eukaryota</taxon>
        <taxon>Metazoa</taxon>
        <taxon>Chordata</taxon>
        <taxon>Craniata</taxon>
        <taxon>Vertebrata</taxon>
        <taxon>Euteleostomi</taxon>
        <taxon>Actinopterygii</taxon>
        <taxon>Neopterygii</taxon>
        <taxon>Teleostei</taxon>
        <taxon>Neoteleostei</taxon>
        <taxon>Acanthomorphata</taxon>
        <taxon>Gobiaria</taxon>
        <taxon>Gobiiformes</taxon>
        <taxon>Gobioidei</taxon>
        <taxon>Gobiidae</taxon>
        <taxon>Gobiinae</taxon>
        <taxon>Knipowitschia</taxon>
    </lineage>
</organism>
<keyword evidence="2" id="KW-1185">Reference proteome</keyword>
<protein>
    <submittedName>
        <fullName evidence="1">Uncharacterized protein</fullName>
    </submittedName>
</protein>
<dbReference type="AlphaFoldDB" id="A0AAV2JE24"/>